<name>A0A7J7JZK4_BUGNE</name>
<accession>A0A7J7JZK4</accession>
<dbReference type="Pfam" id="PF00406">
    <property type="entry name" value="ADK"/>
    <property type="match status" value="1"/>
</dbReference>
<dbReference type="GO" id="GO:0006139">
    <property type="term" value="P:nucleobase-containing compound metabolic process"/>
    <property type="evidence" value="ECO:0007669"/>
    <property type="project" value="InterPro"/>
</dbReference>
<reference evidence="5" key="1">
    <citation type="submission" date="2020-06" db="EMBL/GenBank/DDBJ databases">
        <title>Draft genome of Bugula neritina, a colonial animal packing powerful symbionts and potential medicines.</title>
        <authorList>
            <person name="Rayko M."/>
        </authorList>
    </citation>
    <scope>NUCLEOTIDE SEQUENCE [LARGE SCALE GENOMIC DNA]</scope>
    <source>
        <strain evidence="5">Kwan_BN1</strain>
    </source>
</reference>
<dbReference type="SUPFAM" id="SSF52540">
    <property type="entry name" value="P-loop containing nucleoside triphosphate hydrolases"/>
    <property type="match status" value="1"/>
</dbReference>
<dbReference type="InterPro" id="IPR000850">
    <property type="entry name" value="Adenylat/UMP-CMP_kin"/>
</dbReference>
<gene>
    <name evidence="5" type="ORF">EB796_010273</name>
</gene>
<dbReference type="CDD" id="cd01428">
    <property type="entry name" value="ADK"/>
    <property type="match status" value="1"/>
</dbReference>
<dbReference type="PRINTS" id="PR00094">
    <property type="entry name" value="ADENYLTKNASE"/>
</dbReference>
<comment type="caution">
    <text evidence="5">The sequence shown here is derived from an EMBL/GenBank/DDBJ whole genome shotgun (WGS) entry which is preliminary data.</text>
</comment>
<evidence type="ECO:0000313" key="5">
    <source>
        <dbReference type="EMBL" id="KAF6031407.1"/>
    </source>
</evidence>
<dbReference type="OrthoDB" id="439792at2759"/>
<keyword evidence="3 4" id="KW-0418">Kinase</keyword>
<evidence type="ECO:0000256" key="3">
    <source>
        <dbReference type="ARBA" id="ARBA00022777"/>
    </source>
</evidence>
<organism evidence="5 6">
    <name type="scientific">Bugula neritina</name>
    <name type="common">Brown bryozoan</name>
    <name type="synonym">Sertularia neritina</name>
    <dbReference type="NCBI Taxonomy" id="10212"/>
    <lineage>
        <taxon>Eukaryota</taxon>
        <taxon>Metazoa</taxon>
        <taxon>Spiralia</taxon>
        <taxon>Lophotrochozoa</taxon>
        <taxon>Bryozoa</taxon>
        <taxon>Gymnolaemata</taxon>
        <taxon>Cheilostomatida</taxon>
        <taxon>Flustrina</taxon>
        <taxon>Buguloidea</taxon>
        <taxon>Bugulidae</taxon>
        <taxon>Bugula</taxon>
    </lineage>
</organism>
<evidence type="ECO:0000256" key="2">
    <source>
        <dbReference type="ARBA" id="ARBA00022741"/>
    </source>
</evidence>
<keyword evidence="2" id="KW-0547">Nucleotide-binding</keyword>
<evidence type="ECO:0000256" key="4">
    <source>
        <dbReference type="RuleBase" id="RU003330"/>
    </source>
</evidence>
<dbReference type="Proteomes" id="UP000593567">
    <property type="component" value="Unassembled WGS sequence"/>
</dbReference>
<proteinExistence type="inferred from homology"/>
<evidence type="ECO:0000313" key="6">
    <source>
        <dbReference type="Proteomes" id="UP000593567"/>
    </source>
</evidence>
<keyword evidence="6" id="KW-1185">Reference proteome</keyword>
<dbReference type="GO" id="GO:0005524">
    <property type="term" value="F:ATP binding"/>
    <property type="evidence" value="ECO:0007669"/>
    <property type="project" value="InterPro"/>
</dbReference>
<dbReference type="EMBL" id="VXIV02001606">
    <property type="protein sequence ID" value="KAF6031407.1"/>
    <property type="molecule type" value="Genomic_DNA"/>
</dbReference>
<protein>
    <submittedName>
        <fullName evidence="5">AK3</fullName>
    </submittedName>
</protein>
<dbReference type="InterPro" id="IPR027417">
    <property type="entry name" value="P-loop_NTPase"/>
</dbReference>
<comment type="similarity">
    <text evidence="4">Belongs to the adenylate kinase family.</text>
</comment>
<dbReference type="GO" id="GO:0019205">
    <property type="term" value="F:nucleobase-containing compound kinase activity"/>
    <property type="evidence" value="ECO:0007669"/>
    <property type="project" value="InterPro"/>
</dbReference>
<keyword evidence="1 4" id="KW-0808">Transferase</keyword>
<dbReference type="Gene3D" id="3.40.50.300">
    <property type="entry name" value="P-loop containing nucleotide triphosphate hydrolases"/>
    <property type="match status" value="1"/>
</dbReference>
<dbReference type="PANTHER" id="PTHR23359">
    <property type="entry name" value="NUCLEOTIDE KINASE"/>
    <property type="match status" value="1"/>
</dbReference>
<sequence length="99" mass="10975">MPSKLFRAIIIGPPGSGKGTIAKRIVKDFGLTHLASGDVLRRQVAEKSEIGLAAEKYINEGSLVPDNLMMKLVLSELRGECQYHYDYQYWTGTVSETQS</sequence>
<evidence type="ECO:0000256" key="1">
    <source>
        <dbReference type="ARBA" id="ARBA00022679"/>
    </source>
</evidence>
<dbReference type="AlphaFoldDB" id="A0A7J7JZK4"/>